<dbReference type="FunFam" id="1.10.10.10:FF:000001">
    <property type="entry name" value="LysR family transcriptional regulator"/>
    <property type="match status" value="1"/>
</dbReference>
<reference evidence="6 7" key="1">
    <citation type="submission" date="2019-10" db="EMBL/GenBank/DDBJ databases">
        <title>Cardiobacteriales fam. a chemoheterotrophic member of the order Cardiobacteriales, and proposal of Cardiobacteriales fam. nov.</title>
        <authorList>
            <person name="Wang C."/>
        </authorList>
    </citation>
    <scope>NUCLEOTIDE SEQUENCE [LARGE SCALE GENOMIC DNA]</scope>
    <source>
        <strain evidence="6 7">ML27</strain>
    </source>
</reference>
<dbReference type="RefSeq" id="WP_152808508.1">
    <property type="nucleotide sequence ID" value="NZ_WHNW01000001.1"/>
</dbReference>
<keyword evidence="4" id="KW-0804">Transcription</keyword>
<dbReference type="Gene3D" id="1.10.10.10">
    <property type="entry name" value="Winged helix-like DNA-binding domain superfamily/Winged helix DNA-binding domain"/>
    <property type="match status" value="1"/>
</dbReference>
<dbReference type="InterPro" id="IPR036390">
    <property type="entry name" value="WH_DNA-bd_sf"/>
</dbReference>
<dbReference type="InParanoid" id="A0A6N7EW75"/>
<dbReference type="EMBL" id="WHNW01000001">
    <property type="protein sequence ID" value="MPV85347.1"/>
    <property type="molecule type" value="Genomic_DNA"/>
</dbReference>
<evidence type="ECO:0000256" key="2">
    <source>
        <dbReference type="ARBA" id="ARBA00023015"/>
    </source>
</evidence>
<dbReference type="GO" id="GO:0003677">
    <property type="term" value="F:DNA binding"/>
    <property type="evidence" value="ECO:0007669"/>
    <property type="project" value="UniProtKB-KW"/>
</dbReference>
<dbReference type="PRINTS" id="PR00039">
    <property type="entry name" value="HTHLYSR"/>
</dbReference>
<organism evidence="6 7">
    <name type="scientific">Ostreibacterium oceani</name>
    <dbReference type="NCBI Taxonomy" id="2654998"/>
    <lineage>
        <taxon>Bacteria</taxon>
        <taxon>Pseudomonadati</taxon>
        <taxon>Pseudomonadota</taxon>
        <taxon>Gammaproteobacteria</taxon>
        <taxon>Cardiobacteriales</taxon>
        <taxon>Ostreibacteriaceae</taxon>
        <taxon>Ostreibacterium</taxon>
    </lineage>
</organism>
<dbReference type="Pfam" id="PF03466">
    <property type="entry name" value="LysR_substrate"/>
    <property type="match status" value="1"/>
</dbReference>
<gene>
    <name evidence="6" type="ORF">GCU85_01190</name>
</gene>
<comment type="similarity">
    <text evidence="1">Belongs to the LysR transcriptional regulatory family.</text>
</comment>
<evidence type="ECO:0000259" key="5">
    <source>
        <dbReference type="PROSITE" id="PS50931"/>
    </source>
</evidence>
<dbReference type="InterPro" id="IPR050950">
    <property type="entry name" value="HTH-type_LysR_regulators"/>
</dbReference>
<feature type="domain" description="HTH lysR-type" evidence="5">
    <location>
        <begin position="4"/>
        <end position="61"/>
    </location>
</feature>
<evidence type="ECO:0000256" key="4">
    <source>
        <dbReference type="ARBA" id="ARBA00023163"/>
    </source>
</evidence>
<comment type="caution">
    <text evidence="6">The sequence shown here is derived from an EMBL/GenBank/DDBJ whole genome shotgun (WGS) entry which is preliminary data.</text>
</comment>
<dbReference type="Gene3D" id="3.40.190.10">
    <property type="entry name" value="Periplasmic binding protein-like II"/>
    <property type="match status" value="2"/>
</dbReference>
<name>A0A6N7EW75_9GAMM</name>
<sequence>MKKYTLNQLLIFKEIIKEGSMNKAAQHFDMNQSAVSRAIQMLEKHLDFKLFYRQKKQLLLTQEGHKFLTELDKLIAALSVFDESISTIKQGIKELRFGVPTGLSLRFAPEIIQHYRQVQPDCSIRLDIRSSQALCEDVNAGNLDMALVARLTEITPAVHHFPIMQTPLVCVVNNNHPLASRTTLSINDIIKTQVIFPSKLEIAGVWVDKIDPDLFKQAKIIANVGAIVGLVEQGLGIAVLNLLTASDMSDLSKVSIIPLTPLMPLDIHLICRLDWLDNHDINQLLHSIEKSLTARKITLPSTLSPALLFHSEI</sequence>
<dbReference type="Pfam" id="PF00126">
    <property type="entry name" value="HTH_1"/>
    <property type="match status" value="1"/>
</dbReference>
<dbReference type="InterPro" id="IPR000847">
    <property type="entry name" value="LysR_HTH_N"/>
</dbReference>
<dbReference type="PROSITE" id="PS50931">
    <property type="entry name" value="HTH_LYSR"/>
    <property type="match status" value="1"/>
</dbReference>
<dbReference type="SUPFAM" id="SSF46785">
    <property type="entry name" value="Winged helix' DNA-binding domain"/>
    <property type="match status" value="1"/>
</dbReference>
<dbReference type="CDD" id="cd05466">
    <property type="entry name" value="PBP2_LTTR_substrate"/>
    <property type="match status" value="1"/>
</dbReference>
<dbReference type="InterPro" id="IPR036388">
    <property type="entry name" value="WH-like_DNA-bd_sf"/>
</dbReference>
<dbReference type="PANTHER" id="PTHR30419">
    <property type="entry name" value="HTH-TYPE TRANSCRIPTIONAL REGULATOR YBHD"/>
    <property type="match status" value="1"/>
</dbReference>
<proteinExistence type="inferred from homology"/>
<dbReference type="GO" id="GO:0005829">
    <property type="term" value="C:cytosol"/>
    <property type="evidence" value="ECO:0007669"/>
    <property type="project" value="TreeGrafter"/>
</dbReference>
<protein>
    <submittedName>
        <fullName evidence="6">LysR family transcriptional regulator</fullName>
    </submittedName>
</protein>
<evidence type="ECO:0000313" key="6">
    <source>
        <dbReference type="EMBL" id="MPV85347.1"/>
    </source>
</evidence>
<evidence type="ECO:0000256" key="3">
    <source>
        <dbReference type="ARBA" id="ARBA00023125"/>
    </source>
</evidence>
<dbReference type="InterPro" id="IPR005119">
    <property type="entry name" value="LysR_subst-bd"/>
</dbReference>
<dbReference type="Proteomes" id="UP000471298">
    <property type="component" value="Unassembled WGS sequence"/>
</dbReference>
<dbReference type="AlphaFoldDB" id="A0A6N7EW75"/>
<evidence type="ECO:0000256" key="1">
    <source>
        <dbReference type="ARBA" id="ARBA00009437"/>
    </source>
</evidence>
<dbReference type="SUPFAM" id="SSF53850">
    <property type="entry name" value="Periplasmic binding protein-like II"/>
    <property type="match status" value="1"/>
</dbReference>
<keyword evidence="3" id="KW-0238">DNA-binding</keyword>
<dbReference type="GO" id="GO:0003700">
    <property type="term" value="F:DNA-binding transcription factor activity"/>
    <property type="evidence" value="ECO:0007669"/>
    <property type="project" value="InterPro"/>
</dbReference>
<keyword evidence="7" id="KW-1185">Reference proteome</keyword>
<dbReference type="FunCoup" id="A0A6N7EW75">
    <property type="interactions" value="39"/>
</dbReference>
<evidence type="ECO:0000313" key="7">
    <source>
        <dbReference type="Proteomes" id="UP000471298"/>
    </source>
</evidence>
<keyword evidence="2" id="KW-0805">Transcription regulation</keyword>
<accession>A0A6N7EW75</accession>